<feature type="domain" description="Methyltransferase" evidence="1">
    <location>
        <begin position="47"/>
        <end position="134"/>
    </location>
</feature>
<dbReference type="SUPFAM" id="SSF53335">
    <property type="entry name" value="S-adenosyl-L-methionine-dependent methyltransferases"/>
    <property type="match status" value="1"/>
</dbReference>
<reference evidence="2" key="1">
    <citation type="journal article" date="2014" name="Int. J. Syst. Evol. Microbiol.">
        <title>Complete genome sequence of Corynebacterium casei LMG S-19264T (=DSM 44701T), isolated from a smear-ripened cheese.</title>
        <authorList>
            <consortium name="US DOE Joint Genome Institute (JGI-PGF)"/>
            <person name="Walter F."/>
            <person name="Albersmeier A."/>
            <person name="Kalinowski J."/>
            <person name="Ruckert C."/>
        </authorList>
    </citation>
    <scope>NUCLEOTIDE SEQUENCE</scope>
    <source>
        <strain evidence="2">CGMCC 1.15725</strain>
    </source>
</reference>
<comment type="caution">
    <text evidence="2">The sequence shown here is derived from an EMBL/GenBank/DDBJ whole genome shotgun (WGS) entry which is preliminary data.</text>
</comment>
<dbReference type="RefSeq" id="WP_189047494.1">
    <property type="nucleotide sequence ID" value="NZ_BMJQ01000008.1"/>
</dbReference>
<dbReference type="Gene3D" id="3.40.50.150">
    <property type="entry name" value="Vaccinia Virus protein VP39"/>
    <property type="match status" value="1"/>
</dbReference>
<evidence type="ECO:0000313" key="3">
    <source>
        <dbReference type="Proteomes" id="UP000646365"/>
    </source>
</evidence>
<name>A0A8J2YUE5_9PROT</name>
<dbReference type="GO" id="GO:0042054">
    <property type="term" value="F:histone methyltransferase activity"/>
    <property type="evidence" value="ECO:0007669"/>
    <property type="project" value="TreeGrafter"/>
</dbReference>
<dbReference type="AlphaFoldDB" id="A0A8J2YUE5"/>
<dbReference type="Proteomes" id="UP000646365">
    <property type="component" value="Unassembled WGS sequence"/>
</dbReference>
<dbReference type="Pfam" id="PF13649">
    <property type="entry name" value="Methyltransf_25"/>
    <property type="match status" value="1"/>
</dbReference>
<dbReference type="PANTHER" id="PTHR11006:SF53">
    <property type="entry name" value="PROTEIN ARGININE N-METHYLTRANSFERASE 3"/>
    <property type="match status" value="1"/>
</dbReference>
<organism evidence="2 3">
    <name type="scientific">Aliidongia dinghuensis</name>
    <dbReference type="NCBI Taxonomy" id="1867774"/>
    <lineage>
        <taxon>Bacteria</taxon>
        <taxon>Pseudomonadati</taxon>
        <taxon>Pseudomonadota</taxon>
        <taxon>Alphaproteobacteria</taxon>
        <taxon>Rhodospirillales</taxon>
        <taxon>Dongiaceae</taxon>
        <taxon>Aliidongia</taxon>
    </lineage>
</organism>
<reference evidence="2" key="2">
    <citation type="submission" date="2020-09" db="EMBL/GenBank/DDBJ databases">
        <authorList>
            <person name="Sun Q."/>
            <person name="Zhou Y."/>
        </authorList>
    </citation>
    <scope>NUCLEOTIDE SEQUENCE</scope>
    <source>
        <strain evidence="2">CGMCC 1.15725</strain>
    </source>
</reference>
<gene>
    <name evidence="2" type="ORF">GCM10011611_31880</name>
</gene>
<dbReference type="CDD" id="cd02440">
    <property type="entry name" value="AdoMet_MTases"/>
    <property type="match status" value="1"/>
</dbReference>
<dbReference type="EMBL" id="BMJQ01000008">
    <property type="protein sequence ID" value="GGF23402.1"/>
    <property type="molecule type" value="Genomic_DNA"/>
</dbReference>
<evidence type="ECO:0000259" key="1">
    <source>
        <dbReference type="Pfam" id="PF13649"/>
    </source>
</evidence>
<keyword evidence="3" id="KW-1185">Reference proteome</keyword>
<dbReference type="InterPro" id="IPR025799">
    <property type="entry name" value="Arg_MeTrfase"/>
</dbReference>
<evidence type="ECO:0000313" key="2">
    <source>
        <dbReference type="EMBL" id="GGF23402.1"/>
    </source>
</evidence>
<dbReference type="GO" id="GO:0016274">
    <property type="term" value="F:protein-arginine N-methyltransferase activity"/>
    <property type="evidence" value="ECO:0007669"/>
    <property type="project" value="InterPro"/>
</dbReference>
<protein>
    <recommendedName>
        <fullName evidence="1">Methyltransferase domain-containing protein</fullName>
    </recommendedName>
</protein>
<sequence length="325" mass="35335">MTDAPAPPTRGDVFFSAAMHLRLLLRVDRMQAIRLAMRRAIRPGMRVLDAGCGSGILSFLALEAGARHVVAIDRDNVELAQALARENGFDGRIDFLEADLTTLAPAAVPEPVDALMAFVYTNHIVTDEARSALVFDLRRRFGTADCVTMPNRVSYRAIPCDWPEADAATELADLSAAVGDMEHRYGLKFGALLDAAGAEAMFERARPRVYGERKWQPGASNGGYRHGRAGVRYLGERTPVATFRYDTGGGFEPLPGQVTVPIAAPGTVTAVLWVQELWFDDMLLWSSESVSPAATPLPVRAGDRLTLALDERWRATNLIALEAGA</sequence>
<dbReference type="InterPro" id="IPR029063">
    <property type="entry name" value="SAM-dependent_MTases_sf"/>
</dbReference>
<dbReference type="PANTHER" id="PTHR11006">
    <property type="entry name" value="PROTEIN ARGININE N-METHYLTRANSFERASE"/>
    <property type="match status" value="1"/>
</dbReference>
<proteinExistence type="predicted"/>
<dbReference type="InterPro" id="IPR041698">
    <property type="entry name" value="Methyltransf_25"/>
</dbReference>
<accession>A0A8J2YUE5</accession>